<dbReference type="Proteomes" id="UP001057402">
    <property type="component" value="Chromosome 8"/>
</dbReference>
<gene>
    <name evidence="1" type="ORF">MLD38_028923</name>
</gene>
<sequence>MLALLSFLLVLSTAPPSLCDRPPFRVIHLLRPQTGSSDGPNVHGLSCLSWRLAVETDNIRDWDTVPMECEAYVGNYMLGHQYRKDSAAVADEAIAYAKGLEVGRDGKDVWVFDIDETSLSNLPYYAKHGFGAEAYNSTSFNAWVLEGKQPALPETLRLYKEVLRLGIKVVFITGRTKDQTRVTGANLKNVGFHTWIKLILKGSSDSGKTAVVYKSERRTKLVESGYRIVGNIGDQWSDLLGTNTGNRTFKLPDPMYYIS</sequence>
<reference evidence="2" key="1">
    <citation type="journal article" date="2023" name="Front. Plant Sci.">
        <title>Chromosomal-level genome assembly of Melastoma candidum provides insights into trichome evolution.</title>
        <authorList>
            <person name="Zhong Y."/>
            <person name="Wu W."/>
            <person name="Sun C."/>
            <person name="Zou P."/>
            <person name="Liu Y."/>
            <person name="Dai S."/>
            <person name="Zhou R."/>
        </authorList>
    </citation>
    <scope>NUCLEOTIDE SEQUENCE [LARGE SCALE GENOMIC DNA]</scope>
</reference>
<keyword evidence="2" id="KW-1185">Reference proteome</keyword>
<accession>A0ACB9N271</accession>
<evidence type="ECO:0000313" key="1">
    <source>
        <dbReference type="EMBL" id="KAI4330655.1"/>
    </source>
</evidence>
<organism evidence="1 2">
    <name type="scientific">Melastoma candidum</name>
    <dbReference type="NCBI Taxonomy" id="119954"/>
    <lineage>
        <taxon>Eukaryota</taxon>
        <taxon>Viridiplantae</taxon>
        <taxon>Streptophyta</taxon>
        <taxon>Embryophyta</taxon>
        <taxon>Tracheophyta</taxon>
        <taxon>Spermatophyta</taxon>
        <taxon>Magnoliopsida</taxon>
        <taxon>eudicotyledons</taxon>
        <taxon>Gunneridae</taxon>
        <taxon>Pentapetalae</taxon>
        <taxon>rosids</taxon>
        <taxon>malvids</taxon>
        <taxon>Myrtales</taxon>
        <taxon>Melastomataceae</taxon>
        <taxon>Melastomatoideae</taxon>
        <taxon>Melastomateae</taxon>
        <taxon>Melastoma</taxon>
    </lineage>
</organism>
<protein>
    <submittedName>
        <fullName evidence="1">Uncharacterized protein</fullName>
    </submittedName>
</protein>
<proteinExistence type="predicted"/>
<dbReference type="EMBL" id="CM042887">
    <property type="protein sequence ID" value="KAI4330655.1"/>
    <property type="molecule type" value="Genomic_DNA"/>
</dbReference>
<comment type="caution">
    <text evidence="1">The sequence shown here is derived from an EMBL/GenBank/DDBJ whole genome shotgun (WGS) entry which is preliminary data.</text>
</comment>
<evidence type="ECO:0000313" key="2">
    <source>
        <dbReference type="Proteomes" id="UP001057402"/>
    </source>
</evidence>
<name>A0ACB9N271_9MYRT</name>